<protein>
    <submittedName>
        <fullName evidence="2">Uncharacterized protein</fullName>
    </submittedName>
</protein>
<dbReference type="Proteomes" id="UP001152747">
    <property type="component" value="Unassembled WGS sequence"/>
</dbReference>
<comment type="caution">
    <text evidence="2">The sequence shown here is derived from an EMBL/GenBank/DDBJ whole genome shotgun (WGS) entry which is preliminary data.</text>
</comment>
<gene>
    <name evidence="2" type="ORF">CAMP_LOCUS7039</name>
</gene>
<name>A0A9P1IJJ4_9PELO</name>
<sequence>MSTQLGPIFAFLLLLLLFFDVQAKSFVYFVRVGRNDHPENHFNMFDQSRFFQYELLVPESSSTQTTSEIVVKPIVEDHRESPQQERHTYQIMGAPVSLSNPLFNMVTKVHDIFRWAQNLDDDNGPDEER</sequence>
<feature type="chain" id="PRO_5040415364" evidence="1">
    <location>
        <begin position="24"/>
        <end position="129"/>
    </location>
</feature>
<evidence type="ECO:0000313" key="3">
    <source>
        <dbReference type="Proteomes" id="UP001152747"/>
    </source>
</evidence>
<accession>A0A9P1IJJ4</accession>
<keyword evidence="1" id="KW-0732">Signal</keyword>
<evidence type="ECO:0000313" key="2">
    <source>
        <dbReference type="EMBL" id="CAI5444402.1"/>
    </source>
</evidence>
<keyword evidence="3" id="KW-1185">Reference proteome</keyword>
<reference evidence="2" key="1">
    <citation type="submission" date="2022-11" db="EMBL/GenBank/DDBJ databases">
        <authorList>
            <person name="Kikuchi T."/>
        </authorList>
    </citation>
    <scope>NUCLEOTIDE SEQUENCE</scope>
    <source>
        <strain evidence="2">PS1010</strain>
    </source>
</reference>
<evidence type="ECO:0000256" key="1">
    <source>
        <dbReference type="SAM" id="SignalP"/>
    </source>
</evidence>
<dbReference type="AlphaFoldDB" id="A0A9P1IJJ4"/>
<feature type="signal peptide" evidence="1">
    <location>
        <begin position="1"/>
        <end position="23"/>
    </location>
</feature>
<dbReference type="OrthoDB" id="5779401at2759"/>
<proteinExistence type="predicted"/>
<organism evidence="2 3">
    <name type="scientific">Caenorhabditis angaria</name>
    <dbReference type="NCBI Taxonomy" id="860376"/>
    <lineage>
        <taxon>Eukaryota</taxon>
        <taxon>Metazoa</taxon>
        <taxon>Ecdysozoa</taxon>
        <taxon>Nematoda</taxon>
        <taxon>Chromadorea</taxon>
        <taxon>Rhabditida</taxon>
        <taxon>Rhabditina</taxon>
        <taxon>Rhabditomorpha</taxon>
        <taxon>Rhabditoidea</taxon>
        <taxon>Rhabditidae</taxon>
        <taxon>Peloderinae</taxon>
        <taxon>Caenorhabditis</taxon>
    </lineage>
</organism>
<dbReference type="EMBL" id="CANHGI010000003">
    <property type="protein sequence ID" value="CAI5444402.1"/>
    <property type="molecule type" value="Genomic_DNA"/>
</dbReference>